<dbReference type="SUPFAM" id="SSF46689">
    <property type="entry name" value="Homeodomain-like"/>
    <property type="match status" value="1"/>
</dbReference>
<sequence length="217" mass="24064">MSTREKNRKDAPAGKRASRREEKVEERRRSLIRAAIKVIAKKGLTGVTMNSIATEAKCSFGVAAFHFQSKEGIIFAALDHAAEEYEAYLSELRETSSGPADRVRSMIQADFSKRASGRASVAMWVAFWAESVRVGSYRERCGEMRAHFNSMVADDLKELARMRGVEIDADQVAVSLNAMISGLWIESIVSGGPVSEGQSRAREACLAFLRLHFPKDF</sequence>
<reference evidence="8 9" key="1">
    <citation type="submission" date="2015-04" db="EMBL/GenBank/DDBJ databases">
        <title>The draft genome sequence of Roseovarius indicus B108T.</title>
        <authorList>
            <person name="Li G."/>
            <person name="Lai Q."/>
            <person name="Shao Z."/>
            <person name="Yan P."/>
        </authorList>
    </citation>
    <scope>NUCLEOTIDE SEQUENCE [LARGE SCALE GENOMIC DNA]</scope>
    <source>
        <strain evidence="8 9">B108</strain>
    </source>
</reference>
<dbReference type="PATRIC" id="fig|540747.5.peg.3645"/>
<dbReference type="GO" id="GO:0000976">
    <property type="term" value="F:transcription cis-regulatory region binding"/>
    <property type="evidence" value="ECO:0007669"/>
    <property type="project" value="TreeGrafter"/>
</dbReference>
<evidence type="ECO:0000256" key="1">
    <source>
        <dbReference type="ARBA" id="ARBA00022491"/>
    </source>
</evidence>
<dbReference type="Gene3D" id="1.10.357.10">
    <property type="entry name" value="Tetracycline Repressor, domain 2"/>
    <property type="match status" value="1"/>
</dbReference>
<keyword evidence="4" id="KW-0804">Transcription</keyword>
<dbReference type="InterPro" id="IPR050109">
    <property type="entry name" value="HTH-type_TetR-like_transc_reg"/>
</dbReference>
<dbReference type="STRING" id="540747.SAMN04488031_104330"/>
<evidence type="ECO:0000256" key="6">
    <source>
        <dbReference type="SAM" id="MobiDB-lite"/>
    </source>
</evidence>
<dbReference type="InterPro" id="IPR036271">
    <property type="entry name" value="Tet_transcr_reg_TetR-rel_C_sf"/>
</dbReference>
<dbReference type="PANTHER" id="PTHR30055:SF228">
    <property type="entry name" value="TRANSCRIPTIONAL REGULATOR-RELATED"/>
    <property type="match status" value="1"/>
</dbReference>
<evidence type="ECO:0000256" key="2">
    <source>
        <dbReference type="ARBA" id="ARBA00023015"/>
    </source>
</evidence>
<dbReference type="EMBL" id="LAXI01000003">
    <property type="protein sequence ID" value="KRS18453.1"/>
    <property type="molecule type" value="Genomic_DNA"/>
</dbReference>
<dbReference type="InterPro" id="IPR001647">
    <property type="entry name" value="HTH_TetR"/>
</dbReference>
<organism evidence="8 9">
    <name type="scientific">Roseovarius indicus</name>
    <dbReference type="NCBI Taxonomy" id="540747"/>
    <lineage>
        <taxon>Bacteria</taxon>
        <taxon>Pseudomonadati</taxon>
        <taxon>Pseudomonadota</taxon>
        <taxon>Alphaproteobacteria</taxon>
        <taxon>Rhodobacterales</taxon>
        <taxon>Roseobacteraceae</taxon>
        <taxon>Roseovarius</taxon>
    </lineage>
</organism>
<dbReference type="SUPFAM" id="SSF48498">
    <property type="entry name" value="Tetracyclin repressor-like, C-terminal domain"/>
    <property type="match status" value="1"/>
</dbReference>
<keyword evidence="9" id="KW-1185">Reference proteome</keyword>
<evidence type="ECO:0000256" key="5">
    <source>
        <dbReference type="PROSITE-ProRule" id="PRU00335"/>
    </source>
</evidence>
<dbReference type="PROSITE" id="PS50977">
    <property type="entry name" value="HTH_TETR_2"/>
    <property type="match status" value="1"/>
</dbReference>
<dbReference type="GO" id="GO:0003700">
    <property type="term" value="F:DNA-binding transcription factor activity"/>
    <property type="evidence" value="ECO:0007669"/>
    <property type="project" value="TreeGrafter"/>
</dbReference>
<feature type="region of interest" description="Disordered" evidence="6">
    <location>
        <begin position="1"/>
        <end position="24"/>
    </location>
</feature>
<dbReference type="Pfam" id="PF13977">
    <property type="entry name" value="TetR_C_6"/>
    <property type="match status" value="1"/>
</dbReference>
<dbReference type="Pfam" id="PF00440">
    <property type="entry name" value="TetR_N"/>
    <property type="match status" value="1"/>
</dbReference>
<evidence type="ECO:0000256" key="3">
    <source>
        <dbReference type="ARBA" id="ARBA00023125"/>
    </source>
</evidence>
<gene>
    <name evidence="8" type="ORF">XM52_06425</name>
</gene>
<feature type="DNA-binding region" description="H-T-H motif" evidence="5">
    <location>
        <begin position="48"/>
        <end position="67"/>
    </location>
</feature>
<evidence type="ECO:0000256" key="4">
    <source>
        <dbReference type="ARBA" id="ARBA00023163"/>
    </source>
</evidence>
<evidence type="ECO:0000313" key="9">
    <source>
        <dbReference type="Proteomes" id="UP000051401"/>
    </source>
</evidence>
<keyword evidence="3 5" id="KW-0238">DNA-binding</keyword>
<keyword evidence="1" id="KW-0678">Repressor</keyword>
<accession>A0A0T5PBG0</accession>
<evidence type="ECO:0000259" key="7">
    <source>
        <dbReference type="PROSITE" id="PS50977"/>
    </source>
</evidence>
<dbReference type="AlphaFoldDB" id="A0A0T5PBG0"/>
<dbReference type="InterPro" id="IPR039538">
    <property type="entry name" value="BetI_C"/>
</dbReference>
<protein>
    <submittedName>
        <fullName evidence="8">TetR family transcriptional regulator</fullName>
    </submittedName>
</protein>
<dbReference type="InterPro" id="IPR009057">
    <property type="entry name" value="Homeodomain-like_sf"/>
</dbReference>
<feature type="domain" description="HTH tetR-type" evidence="7">
    <location>
        <begin position="25"/>
        <end position="85"/>
    </location>
</feature>
<keyword evidence="2" id="KW-0805">Transcription regulation</keyword>
<proteinExistence type="predicted"/>
<dbReference type="PANTHER" id="PTHR30055">
    <property type="entry name" value="HTH-TYPE TRANSCRIPTIONAL REGULATOR RUTR"/>
    <property type="match status" value="1"/>
</dbReference>
<dbReference type="Proteomes" id="UP000051401">
    <property type="component" value="Unassembled WGS sequence"/>
</dbReference>
<name>A0A0T5PBG0_9RHOB</name>
<comment type="caution">
    <text evidence="8">The sequence shown here is derived from an EMBL/GenBank/DDBJ whole genome shotgun (WGS) entry which is preliminary data.</text>
</comment>
<evidence type="ECO:0000313" key="8">
    <source>
        <dbReference type="EMBL" id="KRS18453.1"/>
    </source>
</evidence>